<organism evidence="2 3">
    <name type="scientific">Megalurothrips usitatus</name>
    <name type="common">bean blossom thrips</name>
    <dbReference type="NCBI Taxonomy" id="439358"/>
    <lineage>
        <taxon>Eukaryota</taxon>
        <taxon>Metazoa</taxon>
        <taxon>Ecdysozoa</taxon>
        <taxon>Arthropoda</taxon>
        <taxon>Hexapoda</taxon>
        <taxon>Insecta</taxon>
        <taxon>Pterygota</taxon>
        <taxon>Neoptera</taxon>
        <taxon>Paraneoptera</taxon>
        <taxon>Thysanoptera</taxon>
        <taxon>Terebrantia</taxon>
        <taxon>Thripoidea</taxon>
        <taxon>Thripidae</taxon>
        <taxon>Megalurothrips</taxon>
    </lineage>
</organism>
<reference evidence="2" key="1">
    <citation type="submission" date="2022-12" db="EMBL/GenBank/DDBJ databases">
        <title>Chromosome-level genome assembly of the bean flower thrips Megalurothrips usitatus.</title>
        <authorList>
            <person name="Ma L."/>
            <person name="Liu Q."/>
            <person name="Li H."/>
            <person name="Cai W."/>
        </authorList>
    </citation>
    <scope>NUCLEOTIDE SEQUENCE</scope>
    <source>
        <strain evidence="2">Cailab_2022a</strain>
    </source>
</reference>
<keyword evidence="3" id="KW-1185">Reference proteome</keyword>
<evidence type="ECO:0000313" key="3">
    <source>
        <dbReference type="Proteomes" id="UP001075354"/>
    </source>
</evidence>
<evidence type="ECO:0000256" key="1">
    <source>
        <dbReference type="SAM" id="SignalP"/>
    </source>
</evidence>
<dbReference type="AlphaFoldDB" id="A0AAV7XKT7"/>
<feature type="chain" id="PRO_5043339204" evidence="1">
    <location>
        <begin position="33"/>
        <end position="252"/>
    </location>
</feature>
<proteinExistence type="predicted"/>
<evidence type="ECO:0000313" key="2">
    <source>
        <dbReference type="EMBL" id="KAJ1526769.1"/>
    </source>
</evidence>
<gene>
    <name evidence="2" type="ORF">ONE63_008344</name>
</gene>
<protein>
    <submittedName>
        <fullName evidence="2">Uncharacterized protein</fullName>
    </submittedName>
</protein>
<name>A0AAV7XKT7_9NEOP</name>
<accession>A0AAV7XKT7</accession>
<keyword evidence="1" id="KW-0732">Signal</keyword>
<feature type="signal peptide" evidence="1">
    <location>
        <begin position="1"/>
        <end position="32"/>
    </location>
</feature>
<sequence>MGTAGTGPTLPPALAAALAAFAAALLARPAAAGDMHDPLHCEERGAKELVRPMEPFLCTRAGSLSGVRLKDECENALRNIVDGPGAMQPPSRVQSLNVNSFCRPGRDVNIVKSEFTCYCTDRRQWDCHKGVTPEKPMPSRGRSAARTMRVPRKCENDIVIHKMYTDFCDMYGMYVTYDDCVTPRNHTITVQSWMQRDTPVVCLPGSYTIYMRCQLCRCVGGVYQQDCDFVDCPWVSMGPANAAAAAAAAAAR</sequence>
<dbReference type="Proteomes" id="UP001075354">
    <property type="component" value="Chromosome 6"/>
</dbReference>
<dbReference type="EMBL" id="JAPTSV010000006">
    <property type="protein sequence ID" value="KAJ1526769.1"/>
    <property type="molecule type" value="Genomic_DNA"/>
</dbReference>
<comment type="caution">
    <text evidence="2">The sequence shown here is derived from an EMBL/GenBank/DDBJ whole genome shotgun (WGS) entry which is preliminary data.</text>
</comment>